<dbReference type="PANTHER" id="PTHR32387">
    <property type="entry name" value="WU:FJ29H11"/>
    <property type="match status" value="1"/>
</dbReference>
<feature type="region of interest" description="Disordered" evidence="1">
    <location>
        <begin position="1"/>
        <end position="65"/>
    </location>
</feature>
<gene>
    <name evidence="2" type="ORF">NCGR_LOCUS37442</name>
</gene>
<protein>
    <submittedName>
        <fullName evidence="2">Uncharacterized protein</fullName>
    </submittedName>
</protein>
<name>A0A811QDL4_9POAL</name>
<comment type="caution">
    <text evidence="2">The sequence shown here is derived from an EMBL/GenBank/DDBJ whole genome shotgun (WGS) entry which is preliminary data.</text>
</comment>
<dbReference type="InterPro" id="IPR052957">
    <property type="entry name" value="Auxin_embryo_med"/>
</dbReference>
<sequence length="1349" mass="152076">MACDQEKAPKMGRTPEPRMRTATKGRTFDITRRSGKGGKAAPVPERHPAGESGGRRRPGRPQAGGRVERLVAGSGLEAAGGGGGEVVSSVRPIALTDLGLRNSRTSFYLCRPGKNPGIGFKSVFLISSQPHIFSNGYQIKFNEKPCAECNIGYIVPEWVESGPTLSDIKAIYGCSKILPTTTIILPLKSEKVDAVKKQLSSLHPEMLLFLSKIRKLSVQEHDSDPKSSTVSEISVSSEKNYQARKNMHAESYTLHLSAEESGKGEEECGYYMWRQKFPVKPENRVDKRAEVDEWVITLAFPHVRSGIKNKVLAEDIVPCESYASQKIFCKPSEVARLKPAFWTILGKARESGADLKSLSTHGTYILSSHFDNSRYNSVLEFLGIKSVSTEWYAKCIEGSNLVKEATLDSFSEKMTVESWLRNHARMEVVSVYSYGLTVAASLSIDRRPVIAFAHFLYHSFKMNYIEKYWLSELCHVMPVIDSGGHVVKERKSIIVPANGSKWVGLLGANPWRDKGYIELSADYKSVGHFAGNYTSKDQLLEFLKMHLHASDVPFIHPPNARFHTVSSPLTVDNAFLLLEWIRNIVVVRIQRLQRCGVHLATVLDILGLVACAMTTWLWAPPMKPIPRAWNPVVSSLVGSVPRLVMQRDPPELKAIGVRFEFQEASSYIGSHLMSMAESNMLTRDCVYSLLRLIRFLREKVLSPSQLIDSVKGGDFIRKPRDLKWVKTNVGFCAPNVSFLVDSEWECFVKIFKGLPITDLGFYGSVISSYKEELKKAGLITRFEEASKAIANVFKRMVSESSLTKANVLALLLAYRQLRTHSPLPVELFNCMRTEKWIHTSLGFQSPSNTILFDNAWQYLSPIAILPFMDDGDTCHGLGKEIYGYKDELRELGVTIEVKFGARFVLAGLSIPDDPSIMSKATILSFLECIKNYFDSATQPPKGFKDKISKKWLKTSLGYQCPDECILFDAKQCFLHMEDGPFIDEAFYGSEIASFKHPLAMIGVSVDFYCAQDLIARYLRNKTYTDTISRIYMYLKKCDWKPDNNNRNWIWIPNETEGGDWLHVLDKYYDRKLLDFFSLAFSVRHGPCSEDYCKLWATWESSVHELAISDGLAFWKFIATNWTKKTEEILSGCVKVPENVFIPDDLLLADLLSKHPQQSLFIWYPSSALPSMSRARFNRIYGSIGVKTISKAVTKNDSFTSANSRFKTVVLSKVIKVGLLQIVLAYLSNPAFDIPAEDRHKMVSCLLNVTIEETDEPITMAYSVSLSSGEVVEVKARRMLRWERENSKLYMQRTDGVSKYEDKIEFATYFAHEISHGLLFQMPDQISLLAELIKIGSLLDFEPLPLLRSC</sequence>
<evidence type="ECO:0000313" key="2">
    <source>
        <dbReference type="EMBL" id="CAD6253823.1"/>
    </source>
</evidence>
<evidence type="ECO:0000256" key="1">
    <source>
        <dbReference type="SAM" id="MobiDB-lite"/>
    </source>
</evidence>
<reference evidence="2" key="1">
    <citation type="submission" date="2020-10" db="EMBL/GenBank/DDBJ databases">
        <authorList>
            <person name="Han B."/>
            <person name="Lu T."/>
            <person name="Zhao Q."/>
            <person name="Huang X."/>
            <person name="Zhao Y."/>
        </authorList>
    </citation>
    <scope>NUCLEOTIDE SEQUENCE</scope>
</reference>
<dbReference type="EMBL" id="CAJGYO010000009">
    <property type="protein sequence ID" value="CAD6253823.1"/>
    <property type="molecule type" value="Genomic_DNA"/>
</dbReference>
<dbReference type="Proteomes" id="UP000604825">
    <property type="component" value="Unassembled WGS sequence"/>
</dbReference>
<keyword evidence="3" id="KW-1185">Reference proteome</keyword>
<dbReference type="PANTHER" id="PTHR32387:SF3">
    <property type="entry name" value="ATP_DNA BINDING PROTEIN"/>
    <property type="match status" value="1"/>
</dbReference>
<feature type="compositionally biased region" description="Basic and acidic residues" evidence="1">
    <location>
        <begin position="1"/>
        <end position="19"/>
    </location>
</feature>
<dbReference type="OrthoDB" id="1262810at2759"/>
<accession>A0A811QDL4</accession>
<proteinExistence type="predicted"/>
<organism evidence="2 3">
    <name type="scientific">Miscanthus lutarioriparius</name>
    <dbReference type="NCBI Taxonomy" id="422564"/>
    <lineage>
        <taxon>Eukaryota</taxon>
        <taxon>Viridiplantae</taxon>
        <taxon>Streptophyta</taxon>
        <taxon>Embryophyta</taxon>
        <taxon>Tracheophyta</taxon>
        <taxon>Spermatophyta</taxon>
        <taxon>Magnoliopsida</taxon>
        <taxon>Liliopsida</taxon>
        <taxon>Poales</taxon>
        <taxon>Poaceae</taxon>
        <taxon>PACMAD clade</taxon>
        <taxon>Panicoideae</taxon>
        <taxon>Andropogonodae</taxon>
        <taxon>Andropogoneae</taxon>
        <taxon>Saccharinae</taxon>
        <taxon>Miscanthus</taxon>
    </lineage>
</organism>
<evidence type="ECO:0000313" key="3">
    <source>
        <dbReference type="Proteomes" id="UP000604825"/>
    </source>
</evidence>